<feature type="compositionally biased region" description="Basic residues" evidence="2">
    <location>
        <begin position="18"/>
        <end position="31"/>
    </location>
</feature>
<organism evidence="4 5">
    <name type="scientific">Immersiella caudata</name>
    <dbReference type="NCBI Taxonomy" id="314043"/>
    <lineage>
        <taxon>Eukaryota</taxon>
        <taxon>Fungi</taxon>
        <taxon>Dikarya</taxon>
        <taxon>Ascomycota</taxon>
        <taxon>Pezizomycotina</taxon>
        <taxon>Sordariomycetes</taxon>
        <taxon>Sordariomycetidae</taxon>
        <taxon>Sordariales</taxon>
        <taxon>Lasiosphaeriaceae</taxon>
        <taxon>Immersiella</taxon>
    </lineage>
</organism>
<dbReference type="InterPro" id="IPR001138">
    <property type="entry name" value="Zn2Cys6_DnaBD"/>
</dbReference>
<evidence type="ECO:0000256" key="2">
    <source>
        <dbReference type="SAM" id="MobiDB-lite"/>
    </source>
</evidence>
<evidence type="ECO:0000313" key="4">
    <source>
        <dbReference type="EMBL" id="KAK0612119.1"/>
    </source>
</evidence>
<proteinExistence type="predicted"/>
<accession>A0AA39U6K3</accession>
<feature type="region of interest" description="Disordered" evidence="2">
    <location>
        <begin position="1"/>
        <end position="32"/>
    </location>
</feature>
<dbReference type="CDD" id="cd00067">
    <property type="entry name" value="GAL4"/>
    <property type="match status" value="1"/>
</dbReference>
<dbReference type="AlphaFoldDB" id="A0AA39U6K3"/>
<dbReference type="InterPro" id="IPR053157">
    <property type="entry name" value="Sterol_Uptake_Regulator"/>
</dbReference>
<evidence type="ECO:0000256" key="1">
    <source>
        <dbReference type="ARBA" id="ARBA00023242"/>
    </source>
</evidence>
<keyword evidence="5" id="KW-1185">Reference proteome</keyword>
<gene>
    <name evidence="4" type="ORF">B0T14DRAFT_341289</name>
</gene>
<dbReference type="Gene3D" id="4.10.240.10">
    <property type="entry name" value="Zn(2)-C6 fungal-type DNA-binding domain"/>
    <property type="match status" value="1"/>
</dbReference>
<comment type="caution">
    <text evidence="4">The sequence shown here is derived from an EMBL/GenBank/DDBJ whole genome shotgun (WGS) entry which is preliminary data.</text>
</comment>
<dbReference type="GO" id="GO:0001228">
    <property type="term" value="F:DNA-binding transcription activator activity, RNA polymerase II-specific"/>
    <property type="evidence" value="ECO:0007669"/>
    <property type="project" value="TreeGrafter"/>
</dbReference>
<feature type="compositionally biased region" description="Basic and acidic residues" evidence="2">
    <location>
        <begin position="1"/>
        <end position="11"/>
    </location>
</feature>
<dbReference type="PANTHER" id="PTHR47784:SF7">
    <property type="entry name" value="ZN(II)2CYS6 TRANSCRIPTION FACTOR (EUROFUNG)"/>
    <property type="match status" value="1"/>
</dbReference>
<dbReference type="Pfam" id="PF00172">
    <property type="entry name" value="Zn_clus"/>
    <property type="match status" value="1"/>
</dbReference>
<protein>
    <recommendedName>
        <fullName evidence="3">Zn(2)-C6 fungal-type domain-containing protein</fullName>
    </recommendedName>
</protein>
<feature type="domain" description="Zn(2)-C6 fungal-type" evidence="3">
    <location>
        <begin position="33"/>
        <end position="63"/>
    </location>
</feature>
<dbReference type="GO" id="GO:0008270">
    <property type="term" value="F:zinc ion binding"/>
    <property type="evidence" value="ECO:0007669"/>
    <property type="project" value="InterPro"/>
</dbReference>
<evidence type="ECO:0000259" key="3">
    <source>
        <dbReference type="PROSITE" id="PS50048"/>
    </source>
</evidence>
<dbReference type="PROSITE" id="PS50048">
    <property type="entry name" value="ZN2_CY6_FUNGAL_2"/>
    <property type="match status" value="1"/>
</dbReference>
<dbReference type="PANTHER" id="PTHR47784">
    <property type="entry name" value="STEROL UPTAKE CONTROL PROTEIN 2"/>
    <property type="match status" value="1"/>
</dbReference>
<dbReference type="SMART" id="SM00066">
    <property type="entry name" value="GAL4"/>
    <property type="match status" value="1"/>
</dbReference>
<dbReference type="InterPro" id="IPR036864">
    <property type="entry name" value="Zn2-C6_fun-type_DNA-bd_sf"/>
</dbReference>
<keyword evidence="1" id="KW-0539">Nucleus</keyword>
<sequence>MMTTRDSETGRAGEASQRRRPVPGKGHRKSKSGCANCKARRVKCTEEIPNCRACRRLGLDCRYASPPLPPPIALAGHFRTAPSALTFEDLRFFHHFLTAAHPPLPFGERKVWQDVAAISHEYDFLAHAMMGLAAQSLTASTSADYSIQALNHRVKAITAMNEALSKSEVSDVDGDARLAAAMILTFQSSNMDDGMMEFLRMLRGWMIIQTTVVPSMAQSLFHGFTEEAYVESMRSHIMQGTPSAPSSSTSDHELQEALENFDASLRIVGPICQSPAELRYLSSLRRVAIVAKTDPLEACLELVPLYAMTNEMDVHEFAHFTDDNNLAAQILLVHFWMLTWVLDSLGPAHGFAMQERTVLRWVERTAQRLPQSHRHFVLWPLGMADPRS</sequence>
<dbReference type="Proteomes" id="UP001175000">
    <property type="component" value="Unassembled WGS sequence"/>
</dbReference>
<evidence type="ECO:0000313" key="5">
    <source>
        <dbReference type="Proteomes" id="UP001175000"/>
    </source>
</evidence>
<dbReference type="EMBL" id="JAULSU010000007">
    <property type="protein sequence ID" value="KAK0612119.1"/>
    <property type="molecule type" value="Genomic_DNA"/>
</dbReference>
<dbReference type="PROSITE" id="PS00463">
    <property type="entry name" value="ZN2_CY6_FUNGAL_1"/>
    <property type="match status" value="1"/>
</dbReference>
<dbReference type="SUPFAM" id="SSF57701">
    <property type="entry name" value="Zn2/Cys6 DNA-binding domain"/>
    <property type="match status" value="1"/>
</dbReference>
<reference evidence="4" key="1">
    <citation type="submission" date="2023-06" db="EMBL/GenBank/DDBJ databases">
        <title>Genome-scale phylogeny and comparative genomics of the fungal order Sordariales.</title>
        <authorList>
            <consortium name="Lawrence Berkeley National Laboratory"/>
            <person name="Hensen N."/>
            <person name="Bonometti L."/>
            <person name="Westerberg I."/>
            <person name="Brannstrom I.O."/>
            <person name="Guillou S."/>
            <person name="Cros-Aarteil S."/>
            <person name="Calhoun S."/>
            <person name="Haridas S."/>
            <person name="Kuo A."/>
            <person name="Mondo S."/>
            <person name="Pangilinan J."/>
            <person name="Riley R."/>
            <person name="Labutti K."/>
            <person name="Andreopoulos B."/>
            <person name="Lipzen A."/>
            <person name="Chen C."/>
            <person name="Yanf M."/>
            <person name="Daum C."/>
            <person name="Ng V."/>
            <person name="Clum A."/>
            <person name="Steindorff A."/>
            <person name="Ohm R."/>
            <person name="Martin F."/>
            <person name="Silar P."/>
            <person name="Natvig D."/>
            <person name="Lalanne C."/>
            <person name="Gautier V."/>
            <person name="Ament-Velasquez S.L."/>
            <person name="Kruys A."/>
            <person name="Hutchinson M.I."/>
            <person name="Powell A.J."/>
            <person name="Barry K."/>
            <person name="Miller A.N."/>
            <person name="Grigoriev I.V."/>
            <person name="Debuchy R."/>
            <person name="Gladieux P."/>
            <person name="Thoren M.H."/>
            <person name="Johannesson H."/>
        </authorList>
    </citation>
    <scope>NUCLEOTIDE SEQUENCE</scope>
    <source>
        <strain evidence="4">CBS 606.72</strain>
    </source>
</reference>
<name>A0AA39U6K3_9PEZI</name>